<protein>
    <submittedName>
        <fullName evidence="1">Uncharacterized protein</fullName>
    </submittedName>
</protein>
<gene>
    <name evidence="1" type="ORF">PSP31121_00058</name>
</gene>
<dbReference type="Proteomes" id="UP000335538">
    <property type="component" value="Unassembled WGS sequence"/>
</dbReference>
<dbReference type="EMBL" id="CABPSR010000001">
    <property type="protein sequence ID" value="VVE73672.1"/>
    <property type="molecule type" value="Genomic_DNA"/>
</dbReference>
<accession>A0A5E5ALL3</accession>
<dbReference type="AlphaFoldDB" id="A0A5E5ALL3"/>
<proteinExistence type="predicted"/>
<organism evidence="1 2">
    <name type="scientific">Pandoraea sputorum</name>
    <dbReference type="NCBI Taxonomy" id="93222"/>
    <lineage>
        <taxon>Bacteria</taxon>
        <taxon>Pseudomonadati</taxon>
        <taxon>Pseudomonadota</taxon>
        <taxon>Betaproteobacteria</taxon>
        <taxon>Burkholderiales</taxon>
        <taxon>Burkholderiaceae</taxon>
        <taxon>Pandoraea</taxon>
    </lineage>
</organism>
<sequence>MARRQAIGVNPEKTIYVIEFSRFSDGLYLRTMRSMASGFTRKRDPGCPRSPFPILRSRVLTARAPCHS</sequence>
<name>A0A5E5ALL3_9BURK</name>
<evidence type="ECO:0000313" key="2">
    <source>
        <dbReference type="Proteomes" id="UP000335538"/>
    </source>
</evidence>
<evidence type="ECO:0000313" key="1">
    <source>
        <dbReference type="EMBL" id="VVE73672.1"/>
    </source>
</evidence>
<reference evidence="1 2" key="1">
    <citation type="submission" date="2019-08" db="EMBL/GenBank/DDBJ databases">
        <authorList>
            <person name="Peeters C."/>
        </authorList>
    </citation>
    <scope>NUCLEOTIDE SEQUENCE [LARGE SCALE GENOMIC DNA]</scope>
    <source>
        <strain evidence="1 2">LMG 31121</strain>
    </source>
</reference>